<dbReference type="Pfam" id="PF18113">
    <property type="entry name" value="Rbx_binding"/>
    <property type="match status" value="1"/>
</dbReference>
<evidence type="ECO:0000259" key="9">
    <source>
        <dbReference type="Pfam" id="PF07992"/>
    </source>
</evidence>
<feature type="domain" description="FAD/NAD(P)-binding" evidence="9">
    <location>
        <begin position="3"/>
        <end position="283"/>
    </location>
</feature>
<feature type="domain" description="Rubredoxin binding" evidence="10">
    <location>
        <begin position="310"/>
        <end position="378"/>
    </location>
</feature>
<evidence type="ECO:0000256" key="7">
    <source>
        <dbReference type="ARBA" id="ARBA00023002"/>
    </source>
</evidence>
<proteinExistence type="inferred from homology"/>
<dbReference type="GO" id="GO:0015044">
    <property type="term" value="F:rubredoxin-NAD+ reductase activity"/>
    <property type="evidence" value="ECO:0007669"/>
    <property type="project" value="UniProtKB-EC"/>
</dbReference>
<dbReference type="GO" id="GO:0005737">
    <property type="term" value="C:cytoplasm"/>
    <property type="evidence" value="ECO:0007669"/>
    <property type="project" value="UniProtKB-SubCell"/>
</dbReference>
<dbReference type="RefSeq" id="WP_207626533.1">
    <property type="nucleotide sequence ID" value="NZ_CBCSCN010000012.1"/>
</dbReference>
<evidence type="ECO:0000256" key="4">
    <source>
        <dbReference type="ARBA" id="ARBA00022490"/>
    </source>
</evidence>
<dbReference type="PANTHER" id="PTHR43429:SF3">
    <property type="entry name" value="NITRITE REDUCTASE [NAD(P)H]"/>
    <property type="match status" value="1"/>
</dbReference>
<dbReference type="EMBL" id="FWPT01000001">
    <property type="protein sequence ID" value="SMA32759.1"/>
    <property type="molecule type" value="Genomic_DNA"/>
</dbReference>
<accession>A0A1X7AEG8</accession>
<keyword evidence="8" id="KW-0520">NAD</keyword>
<keyword evidence="7 11" id="KW-0560">Oxidoreductase</keyword>
<dbReference type="Proteomes" id="UP000196573">
    <property type="component" value="Unassembled WGS sequence"/>
</dbReference>
<dbReference type="PRINTS" id="PR00368">
    <property type="entry name" value="FADPNR"/>
</dbReference>
<dbReference type="PANTHER" id="PTHR43429">
    <property type="entry name" value="PYRIDINE NUCLEOTIDE-DISULFIDE OXIDOREDUCTASE DOMAIN-CONTAINING"/>
    <property type="match status" value="1"/>
</dbReference>
<dbReference type="Gene3D" id="3.50.50.60">
    <property type="entry name" value="FAD/NAD(P)-binding domain"/>
    <property type="match status" value="2"/>
</dbReference>
<dbReference type="InterPro" id="IPR023753">
    <property type="entry name" value="FAD/NAD-binding_dom"/>
</dbReference>
<evidence type="ECO:0000256" key="1">
    <source>
        <dbReference type="ARBA" id="ARBA00001974"/>
    </source>
</evidence>
<protein>
    <submittedName>
        <fullName evidence="11">Rubredoxin-NAD(+) reductase</fullName>
        <ecNumber evidence="11">1.18.1.1</ecNumber>
    </submittedName>
</protein>
<dbReference type="InterPro" id="IPR036188">
    <property type="entry name" value="FAD/NAD-bd_sf"/>
</dbReference>
<gene>
    <name evidence="11" type="primary">alkT_1</name>
    <name evidence="11" type="ORF">EHSB41UT_00190</name>
</gene>
<dbReference type="EC" id="1.18.1.1" evidence="11"/>
<keyword evidence="4" id="KW-0963">Cytoplasm</keyword>
<dbReference type="Gene3D" id="3.30.390.120">
    <property type="match status" value="1"/>
</dbReference>
<dbReference type="Pfam" id="PF07992">
    <property type="entry name" value="Pyr_redox_2"/>
    <property type="match status" value="1"/>
</dbReference>
<evidence type="ECO:0000256" key="5">
    <source>
        <dbReference type="ARBA" id="ARBA00022630"/>
    </source>
</evidence>
<sequence length="383" mass="39874">MDSVVILGTGLAGYTLAREFRKLDKETPLVLITADDGRNYSKPMLSTGFAKGKDADGLAMQTPEQMAEQLNARILTKTQVASIDRSEKVVRLEDGSTESYGKLVLALGAEPVKPSLSGDAVDRVLSVNDLEDYHAFRSCLPEGGRVAILGAGLIGCEFANDLVAGGYQVEVVGASKHVMPGLLPSSAASAVQEALTLLGVSFHLNSVGTSVNQGANGLEVGLAGGDSSSAVQADVVLSAIGLRPRIALAKDAGLATETGICVNRTLATSDPDIYALGDCAEVEGLVQLYVMPLMACARSLAKTLAGEANEVSYGAMPVTVKTPACPVVVAPPLENGGQWQTEEVEGGLRITCTRENDLLGYVLTGTATSERISLNKRLPAIMP</sequence>
<organism evidence="11 12">
    <name type="scientific">Parendozoicomonas haliclonae</name>
    <dbReference type="NCBI Taxonomy" id="1960125"/>
    <lineage>
        <taxon>Bacteria</taxon>
        <taxon>Pseudomonadati</taxon>
        <taxon>Pseudomonadota</taxon>
        <taxon>Gammaproteobacteria</taxon>
        <taxon>Oceanospirillales</taxon>
        <taxon>Endozoicomonadaceae</taxon>
        <taxon>Parendozoicomonas</taxon>
    </lineage>
</organism>
<dbReference type="PRINTS" id="PR00411">
    <property type="entry name" value="PNDRDTASEI"/>
</dbReference>
<comment type="cofactor">
    <cofactor evidence="1">
        <name>FAD</name>
        <dbReference type="ChEBI" id="CHEBI:57692"/>
    </cofactor>
</comment>
<keyword evidence="12" id="KW-1185">Reference proteome</keyword>
<name>A0A1X7AEG8_9GAMM</name>
<evidence type="ECO:0000256" key="6">
    <source>
        <dbReference type="ARBA" id="ARBA00022827"/>
    </source>
</evidence>
<comment type="similarity">
    <text evidence="3">Belongs to the FAD-dependent oxidoreductase family.</text>
</comment>
<keyword evidence="5" id="KW-0285">Flavoprotein</keyword>
<reference evidence="11 12" key="1">
    <citation type="submission" date="2017-03" db="EMBL/GenBank/DDBJ databases">
        <authorList>
            <person name="Afonso C.L."/>
            <person name="Miller P.J."/>
            <person name="Scott M.A."/>
            <person name="Spackman E."/>
            <person name="Goraichik I."/>
            <person name="Dimitrov K.M."/>
            <person name="Suarez D.L."/>
            <person name="Swayne D.E."/>
        </authorList>
    </citation>
    <scope>NUCLEOTIDE SEQUENCE [LARGE SCALE GENOMIC DNA]</scope>
    <source>
        <strain evidence="11">SB41UT1</strain>
    </source>
</reference>
<evidence type="ECO:0000256" key="8">
    <source>
        <dbReference type="ARBA" id="ARBA00023027"/>
    </source>
</evidence>
<evidence type="ECO:0000256" key="2">
    <source>
        <dbReference type="ARBA" id="ARBA00004496"/>
    </source>
</evidence>
<dbReference type="InterPro" id="IPR050260">
    <property type="entry name" value="FAD-bd_OxRdtase"/>
</dbReference>
<evidence type="ECO:0000313" key="11">
    <source>
        <dbReference type="EMBL" id="SMA32759.1"/>
    </source>
</evidence>
<keyword evidence="6" id="KW-0274">FAD</keyword>
<dbReference type="AlphaFoldDB" id="A0A1X7AEG8"/>
<evidence type="ECO:0000256" key="3">
    <source>
        <dbReference type="ARBA" id="ARBA00006442"/>
    </source>
</evidence>
<evidence type="ECO:0000313" key="12">
    <source>
        <dbReference type="Proteomes" id="UP000196573"/>
    </source>
</evidence>
<dbReference type="InterPro" id="IPR041364">
    <property type="entry name" value="Rbx-bd"/>
</dbReference>
<dbReference type="SUPFAM" id="SSF51905">
    <property type="entry name" value="FAD/NAD(P)-binding domain"/>
    <property type="match status" value="2"/>
</dbReference>
<comment type="subcellular location">
    <subcellularLocation>
        <location evidence="2">Cytoplasm</location>
    </subcellularLocation>
</comment>
<evidence type="ECO:0000259" key="10">
    <source>
        <dbReference type="Pfam" id="PF18113"/>
    </source>
</evidence>